<dbReference type="InterPro" id="IPR008271">
    <property type="entry name" value="Ser/Thr_kinase_AS"/>
</dbReference>
<dbReference type="GO" id="GO:0000147">
    <property type="term" value="P:actin cortical patch assembly"/>
    <property type="evidence" value="ECO:0007669"/>
    <property type="project" value="TreeGrafter"/>
</dbReference>
<dbReference type="EMBL" id="JOWA01000011">
    <property type="protein sequence ID" value="KEZ46866.1"/>
    <property type="molecule type" value="Genomic_DNA"/>
</dbReference>
<feature type="compositionally biased region" description="Pro residues" evidence="12">
    <location>
        <begin position="777"/>
        <end position="788"/>
    </location>
</feature>
<evidence type="ECO:0000256" key="4">
    <source>
        <dbReference type="ARBA" id="ARBA00022527"/>
    </source>
</evidence>
<organism evidence="14 15">
    <name type="scientific">Pseudallescheria apiosperma</name>
    <name type="common">Scedosporium apiospermum</name>
    <dbReference type="NCBI Taxonomy" id="563466"/>
    <lineage>
        <taxon>Eukaryota</taxon>
        <taxon>Fungi</taxon>
        <taxon>Dikarya</taxon>
        <taxon>Ascomycota</taxon>
        <taxon>Pezizomycotina</taxon>
        <taxon>Sordariomycetes</taxon>
        <taxon>Hypocreomycetidae</taxon>
        <taxon>Microascales</taxon>
        <taxon>Microascaceae</taxon>
        <taxon>Scedosporium</taxon>
    </lineage>
</organism>
<feature type="region of interest" description="Disordered" evidence="12">
    <location>
        <begin position="453"/>
        <end position="841"/>
    </location>
</feature>
<keyword evidence="6" id="KW-0808">Transferase</keyword>
<evidence type="ECO:0000256" key="10">
    <source>
        <dbReference type="ARBA" id="ARBA00047899"/>
    </source>
</evidence>
<comment type="subcellular location">
    <subcellularLocation>
        <location evidence="1">Cytoplasm</location>
    </subcellularLocation>
</comment>
<dbReference type="HOGENOM" id="CLU_011638_0_0_1"/>
<protein>
    <recommendedName>
        <fullName evidence="2">non-specific serine/threonine protein kinase</fullName>
        <ecNumber evidence="2">2.7.11.1</ecNumber>
    </recommendedName>
</protein>
<evidence type="ECO:0000256" key="3">
    <source>
        <dbReference type="ARBA" id="ARBA00022490"/>
    </source>
</evidence>
<dbReference type="AlphaFoldDB" id="A0A084GHQ4"/>
<evidence type="ECO:0000256" key="11">
    <source>
        <dbReference type="ARBA" id="ARBA00048679"/>
    </source>
</evidence>
<comment type="catalytic activity">
    <reaction evidence="10">
        <text>L-threonyl-[protein] + ATP = O-phospho-L-threonyl-[protein] + ADP + H(+)</text>
        <dbReference type="Rhea" id="RHEA:46608"/>
        <dbReference type="Rhea" id="RHEA-COMP:11060"/>
        <dbReference type="Rhea" id="RHEA-COMP:11605"/>
        <dbReference type="ChEBI" id="CHEBI:15378"/>
        <dbReference type="ChEBI" id="CHEBI:30013"/>
        <dbReference type="ChEBI" id="CHEBI:30616"/>
        <dbReference type="ChEBI" id="CHEBI:61977"/>
        <dbReference type="ChEBI" id="CHEBI:456216"/>
        <dbReference type="EC" id="2.7.11.1"/>
    </reaction>
</comment>
<feature type="compositionally biased region" description="Basic and acidic residues" evidence="12">
    <location>
        <begin position="468"/>
        <end position="480"/>
    </location>
</feature>
<feature type="region of interest" description="Disordered" evidence="12">
    <location>
        <begin position="1"/>
        <end position="22"/>
    </location>
</feature>
<feature type="compositionally biased region" description="Polar residues" evidence="12">
    <location>
        <begin position="344"/>
        <end position="364"/>
    </location>
</feature>
<feature type="compositionally biased region" description="Basic and acidic residues" evidence="12">
    <location>
        <begin position="830"/>
        <end position="841"/>
    </location>
</feature>
<accession>A0A084GHQ4</accession>
<sequence length="1051" mass="114845">MASYGYQAPHAASGRPAQHQHAAYAAPMHMGPAAPPGTFSPGTKIQVGSHRVVIQKYLSEGGFAHVYLVKLPHPIDGTDLAVLKRVAVPDKDTLRGMRTEVETMKRLKGHRPIVTYIDSHASEMRGGGYEVFLLMEYCNGGGLIDFMNTRLQHRLTEPEILNIFTDVAEGVACMHYLKPPLLHRDLKVENVLITKSGNSKRFKVCDFGSAAPPKPAPTTVVECRLIEEDIQKHTTLQYRSPEMVDVYKNQPIDEKSDIWALGVLLYKLCYYTTPFEDQGPLAIMNASFRFPSYPVFSERLKKLIASMLRENQQSRPNIYQVLQEACAMQGRKVPIKDIYAESAKSATQSTSHSGSNGSRPQSTPVVGATFSPPVQQQQVIPDVVPMRRGRPPAATPAPHLQQQSQKKPDRSPQRVNGDPFAALDSNKGTGKADELSSRFPTLDQFDLFHTKGMKFDFDSPPSPAPGSEDLRDRVSEKLADEAFALPRGSPPKVADVPKPAASTPPVAQSQPRPPSMVINSKKSSSGPPKPAEMSRAQAIITSNPKLQAISTKSNYVSTGTMTTPPREESAHRSTPPIYRFPPADQKPPVNVSGILEPSSTPQGWGRLDDRSSSATRPATVQPSGHARHPSSSRPSLEGSRPPADLLDLSEVPHRSTLGDRPRPSSTHLESNLDFLREREAAKSQSSLHQRLPSLSKTTASPAPDLKTDANNATIESNVDFLRSMENDEKKKDRSLKHGKHRSITSISGKNIIAGKFGDAFKRFEGSNPPQQQQQQPSQPPQQLPPARTPSPLRSPERTALTPIAGSEATDDLTDDGRIRDDLQEENMTPEMRREVERMRLEEEERRVEAAAAEYRQRVTNKEGGQPAPPLLPKSIGGVSRAVSIQNRVQSLLNEEQKSTTNIPRTAQGYGHYSDAAVTQSQINKQLPELPRKPVGSKPTRVVQAASSSSTGPGALAGGGVSIRAGKPALGPKPVAPRKPTHLNNIPTGGRPPSPPKPAIYHQSQVPTGGFAPDMTQGQKEDYIRDFSKRFPSLGALEMVERDLSAEARRGK</sequence>
<dbReference type="RefSeq" id="XP_016646665.1">
    <property type="nucleotide sequence ID" value="XM_016783032.1"/>
</dbReference>
<dbReference type="PANTHER" id="PTHR22967:SF57">
    <property type="entry name" value="AUXILIN, ISOFORM A-RELATED"/>
    <property type="match status" value="1"/>
</dbReference>
<feature type="region of interest" description="Disordered" evidence="12">
    <location>
        <begin position="925"/>
        <end position="1015"/>
    </location>
</feature>
<dbReference type="SUPFAM" id="SSF56112">
    <property type="entry name" value="Protein kinase-like (PK-like)"/>
    <property type="match status" value="1"/>
</dbReference>
<keyword evidence="7" id="KW-0547">Nucleotide-binding</keyword>
<feature type="region of interest" description="Disordered" evidence="12">
    <location>
        <begin position="343"/>
        <end position="437"/>
    </location>
</feature>
<feature type="compositionally biased region" description="Basic and acidic residues" evidence="12">
    <location>
        <begin position="722"/>
        <end position="731"/>
    </location>
</feature>
<evidence type="ECO:0000256" key="12">
    <source>
        <dbReference type="SAM" id="MobiDB-lite"/>
    </source>
</evidence>
<dbReference type="OMA" id="MDSHASQ"/>
<evidence type="ECO:0000313" key="14">
    <source>
        <dbReference type="EMBL" id="KEZ46866.1"/>
    </source>
</evidence>
<dbReference type="VEuPathDB" id="FungiDB:SAPIO_CDS0191"/>
<dbReference type="FunFam" id="1.10.510.10:FF:000441">
    <property type="entry name" value="Serine/threonine protein kinase"/>
    <property type="match status" value="1"/>
</dbReference>
<dbReference type="GO" id="GO:0004674">
    <property type="term" value="F:protein serine/threonine kinase activity"/>
    <property type="evidence" value="ECO:0007669"/>
    <property type="project" value="UniProtKB-KW"/>
</dbReference>
<dbReference type="GO" id="GO:0005737">
    <property type="term" value="C:cytoplasm"/>
    <property type="evidence" value="ECO:0007669"/>
    <property type="project" value="UniProtKB-SubCell"/>
</dbReference>
<proteinExistence type="predicted"/>
<feature type="compositionally biased region" description="Polar residues" evidence="12">
    <location>
        <begin position="682"/>
        <end position="700"/>
    </location>
</feature>
<keyword evidence="5" id="KW-0597">Phosphoprotein</keyword>
<name>A0A084GHQ4_PSEDA</name>
<evidence type="ECO:0000256" key="8">
    <source>
        <dbReference type="ARBA" id="ARBA00022777"/>
    </source>
</evidence>
<gene>
    <name evidence="14" type="ORF">SAPIO_CDS0191</name>
</gene>
<keyword evidence="3" id="KW-0963">Cytoplasm</keyword>
<evidence type="ECO:0000313" key="15">
    <source>
        <dbReference type="Proteomes" id="UP000028545"/>
    </source>
</evidence>
<feature type="compositionally biased region" description="Polar residues" evidence="12">
    <location>
        <begin position="539"/>
        <end position="563"/>
    </location>
</feature>
<comment type="caution">
    <text evidence="14">The sequence shown here is derived from an EMBL/GenBank/DDBJ whole genome shotgun (WGS) entry which is preliminary data.</text>
</comment>
<dbReference type="GeneID" id="27718343"/>
<dbReference type="SMART" id="SM00220">
    <property type="entry name" value="S_TKc"/>
    <property type="match status" value="1"/>
</dbReference>
<dbReference type="EC" id="2.7.11.1" evidence="2"/>
<keyword evidence="15" id="KW-1185">Reference proteome</keyword>
<evidence type="ECO:0000259" key="13">
    <source>
        <dbReference type="PROSITE" id="PS50011"/>
    </source>
</evidence>
<evidence type="ECO:0000256" key="5">
    <source>
        <dbReference type="ARBA" id="ARBA00022553"/>
    </source>
</evidence>
<keyword evidence="8" id="KW-0418">Kinase</keyword>
<feature type="compositionally biased region" description="Low complexity" evidence="12">
    <location>
        <begin position="372"/>
        <end position="386"/>
    </location>
</feature>
<dbReference type="GO" id="GO:0005524">
    <property type="term" value="F:ATP binding"/>
    <property type="evidence" value="ECO:0007669"/>
    <property type="project" value="UniProtKB-KW"/>
</dbReference>
<dbReference type="CDD" id="cd14037">
    <property type="entry name" value="STKc_NAK_like"/>
    <property type="match status" value="1"/>
</dbReference>
<feature type="domain" description="Protein kinase" evidence="13">
    <location>
        <begin position="52"/>
        <end position="327"/>
    </location>
</feature>
<dbReference type="Pfam" id="PF00069">
    <property type="entry name" value="Pkinase"/>
    <property type="match status" value="1"/>
</dbReference>
<evidence type="ECO:0000256" key="9">
    <source>
        <dbReference type="ARBA" id="ARBA00022840"/>
    </source>
</evidence>
<dbReference type="OrthoDB" id="2018507at2759"/>
<feature type="compositionally biased region" description="Polar residues" evidence="12">
    <location>
        <begin position="612"/>
        <end position="622"/>
    </location>
</feature>
<dbReference type="PROSITE" id="PS50011">
    <property type="entry name" value="PROTEIN_KINASE_DOM"/>
    <property type="match status" value="1"/>
</dbReference>
<reference evidence="14 15" key="1">
    <citation type="journal article" date="2014" name="Genome Announc.">
        <title>Draft genome sequence of the pathogenic fungus Scedosporium apiospermum.</title>
        <authorList>
            <person name="Vandeputte P."/>
            <person name="Ghamrawi S."/>
            <person name="Rechenmann M."/>
            <person name="Iltis A."/>
            <person name="Giraud S."/>
            <person name="Fleury M."/>
            <person name="Thornton C."/>
            <person name="Delhaes L."/>
            <person name="Meyer W."/>
            <person name="Papon N."/>
            <person name="Bouchara J.P."/>
        </authorList>
    </citation>
    <scope>NUCLEOTIDE SEQUENCE [LARGE SCALE GENOMIC DNA]</scope>
    <source>
        <strain evidence="14 15">IHEM 14462</strain>
    </source>
</reference>
<keyword evidence="4" id="KW-0723">Serine/threonine-protein kinase</keyword>
<evidence type="ECO:0000256" key="7">
    <source>
        <dbReference type="ARBA" id="ARBA00022741"/>
    </source>
</evidence>
<dbReference type="PANTHER" id="PTHR22967">
    <property type="entry name" value="SERINE/THREONINE PROTEIN KINASE"/>
    <property type="match status" value="1"/>
</dbReference>
<feature type="compositionally biased region" description="Basic and acidic residues" evidence="12">
    <location>
        <begin position="650"/>
        <end position="662"/>
    </location>
</feature>
<evidence type="ECO:0000256" key="2">
    <source>
        <dbReference type="ARBA" id="ARBA00012513"/>
    </source>
</evidence>
<feature type="region of interest" description="Disordered" evidence="12">
    <location>
        <begin position="855"/>
        <end position="875"/>
    </location>
</feature>
<feature type="compositionally biased region" description="Basic residues" evidence="12">
    <location>
        <begin position="732"/>
        <end position="742"/>
    </location>
</feature>
<dbReference type="PROSITE" id="PS00108">
    <property type="entry name" value="PROTEIN_KINASE_ST"/>
    <property type="match status" value="1"/>
</dbReference>
<feature type="compositionally biased region" description="Low complexity" evidence="12">
    <location>
        <begin position="490"/>
        <end position="501"/>
    </location>
</feature>
<comment type="catalytic activity">
    <reaction evidence="11">
        <text>L-seryl-[protein] + ATP = O-phospho-L-seryl-[protein] + ADP + H(+)</text>
        <dbReference type="Rhea" id="RHEA:17989"/>
        <dbReference type="Rhea" id="RHEA-COMP:9863"/>
        <dbReference type="Rhea" id="RHEA-COMP:11604"/>
        <dbReference type="ChEBI" id="CHEBI:15378"/>
        <dbReference type="ChEBI" id="CHEBI:29999"/>
        <dbReference type="ChEBI" id="CHEBI:30616"/>
        <dbReference type="ChEBI" id="CHEBI:83421"/>
        <dbReference type="ChEBI" id="CHEBI:456216"/>
        <dbReference type="EC" id="2.7.11.1"/>
    </reaction>
</comment>
<dbReference type="GO" id="GO:0007015">
    <property type="term" value="P:actin filament organization"/>
    <property type="evidence" value="ECO:0007669"/>
    <property type="project" value="TreeGrafter"/>
</dbReference>
<evidence type="ECO:0000256" key="1">
    <source>
        <dbReference type="ARBA" id="ARBA00004496"/>
    </source>
</evidence>
<dbReference type="InterPro" id="IPR011009">
    <property type="entry name" value="Kinase-like_dom_sf"/>
</dbReference>
<dbReference type="Gene3D" id="1.10.510.10">
    <property type="entry name" value="Transferase(Phosphotransferase) domain 1"/>
    <property type="match status" value="1"/>
</dbReference>
<dbReference type="Proteomes" id="UP000028545">
    <property type="component" value="Unassembled WGS sequence"/>
</dbReference>
<dbReference type="InterPro" id="IPR000719">
    <property type="entry name" value="Prot_kinase_dom"/>
</dbReference>
<evidence type="ECO:0000256" key="6">
    <source>
        <dbReference type="ARBA" id="ARBA00022679"/>
    </source>
</evidence>
<dbReference type="KEGG" id="sapo:SAPIO_CDS0191"/>
<keyword evidence="9" id="KW-0067">ATP-binding</keyword>